<dbReference type="GO" id="GO:0005886">
    <property type="term" value="C:plasma membrane"/>
    <property type="evidence" value="ECO:0007669"/>
    <property type="project" value="UniProtKB-SubCell"/>
</dbReference>
<feature type="domain" description="ABC3 transporter permease C-terminal" evidence="8">
    <location>
        <begin position="334"/>
        <end position="492"/>
    </location>
</feature>
<feature type="region of interest" description="Disordered" evidence="6">
    <location>
        <begin position="64"/>
        <end position="93"/>
    </location>
</feature>
<dbReference type="EMBL" id="LEPB01000004">
    <property type="protein sequence ID" value="RCA11589.1"/>
    <property type="molecule type" value="Genomic_DNA"/>
</dbReference>
<protein>
    <submittedName>
        <fullName evidence="9">Permease</fullName>
    </submittedName>
</protein>
<dbReference type="Proteomes" id="UP000252797">
    <property type="component" value="Unassembled WGS sequence"/>
</dbReference>
<dbReference type="GO" id="GO:0022857">
    <property type="term" value="F:transmembrane transporter activity"/>
    <property type="evidence" value="ECO:0007669"/>
    <property type="project" value="TreeGrafter"/>
</dbReference>
<feature type="transmembrane region" description="Helical" evidence="7">
    <location>
        <begin position="333"/>
        <end position="353"/>
    </location>
</feature>
<feature type="region of interest" description="Disordered" evidence="6">
    <location>
        <begin position="130"/>
        <end position="158"/>
    </location>
</feature>
<evidence type="ECO:0000313" key="9">
    <source>
        <dbReference type="EMBL" id="RCA11589.1"/>
    </source>
</evidence>
<evidence type="ECO:0000256" key="4">
    <source>
        <dbReference type="ARBA" id="ARBA00022989"/>
    </source>
</evidence>
<dbReference type="PANTHER" id="PTHR30572:SF9">
    <property type="entry name" value="ABC TRANSPORTER PERMEASE PROTEIN"/>
    <property type="match status" value="1"/>
</dbReference>
<feature type="region of interest" description="Disordered" evidence="6">
    <location>
        <begin position="411"/>
        <end position="445"/>
    </location>
</feature>
<dbReference type="AlphaFoldDB" id="A0A367CG50"/>
<evidence type="ECO:0000313" key="10">
    <source>
        <dbReference type="Proteomes" id="UP000252797"/>
    </source>
</evidence>
<dbReference type="InterPro" id="IPR050250">
    <property type="entry name" value="Macrolide_Exporter_MacB"/>
</dbReference>
<evidence type="ECO:0000256" key="2">
    <source>
        <dbReference type="ARBA" id="ARBA00022475"/>
    </source>
</evidence>
<keyword evidence="3 7" id="KW-0812">Transmembrane</keyword>
<keyword evidence="2" id="KW-1003">Cell membrane</keyword>
<dbReference type="InterPro" id="IPR003838">
    <property type="entry name" value="ABC3_permease_C"/>
</dbReference>
<sequence>MNFMKRALKSTKVKWGRSLLLFAVFTAILIFVLAGLTIRSAAEQAAKQAQKDVGATVTLSANRQSAFQKQEENSTSDSSSSGRPDPGSFSLTPVSLSDAEKIAKLSNVKSYSFESSASALAKSGITAISSSESSSDSQSTDSNNTNAPGGMGGGPQMMQADFQISGVSATSQNSNFTDGTAKITDGEGITASDKGTNNVVLDSTLAEANDLSVGDTFKITSSKDEDTVYEMTVKGIYESTATTSSMGMNFSFMNPSNTLYTSYTFANELNGTTDDDTVDSAVYTLTDPDEMADFISEAKKLIDTDTFSLQSNDALYQSMLEPLNNVASFSKNVVLLVAVAGVIILTLIIMITIRERRHELGVLLSLGESRTKIILQLFIEVALCMILALGVASISGNVVANAVGQQLLEQQTENTSQNQGQTAPGQMPDGNAKAPDGQRNRSNNNPFEVSQQVKELEISVQPAQLGLLAGVAFGISLLSVFLASIGILRLNPRKILLN</sequence>
<keyword evidence="5 7" id="KW-0472">Membrane</keyword>
<evidence type="ECO:0000256" key="7">
    <source>
        <dbReference type="SAM" id="Phobius"/>
    </source>
</evidence>
<feature type="transmembrane region" description="Helical" evidence="7">
    <location>
        <begin position="465"/>
        <end position="488"/>
    </location>
</feature>
<comment type="subcellular location">
    <subcellularLocation>
        <location evidence="1">Cell membrane</location>
        <topology evidence="1">Multi-pass membrane protein</topology>
    </subcellularLocation>
</comment>
<organism evidence="9 10">
    <name type="scientific">Enterococcus durans</name>
    <dbReference type="NCBI Taxonomy" id="53345"/>
    <lineage>
        <taxon>Bacteria</taxon>
        <taxon>Bacillati</taxon>
        <taxon>Bacillota</taxon>
        <taxon>Bacilli</taxon>
        <taxon>Lactobacillales</taxon>
        <taxon>Enterococcaceae</taxon>
        <taxon>Enterococcus</taxon>
    </lineage>
</organism>
<dbReference type="RefSeq" id="WP_113846194.1">
    <property type="nucleotide sequence ID" value="NZ_LEPB01000004.1"/>
</dbReference>
<gene>
    <name evidence="9" type="ORF">EA71_02354</name>
</gene>
<evidence type="ECO:0000256" key="6">
    <source>
        <dbReference type="SAM" id="MobiDB-lite"/>
    </source>
</evidence>
<feature type="compositionally biased region" description="Low complexity" evidence="6">
    <location>
        <begin position="75"/>
        <end position="90"/>
    </location>
</feature>
<accession>A0A367CG50</accession>
<dbReference type="Pfam" id="PF02687">
    <property type="entry name" value="FtsX"/>
    <property type="match status" value="1"/>
</dbReference>
<comment type="caution">
    <text evidence="9">The sequence shown here is derived from an EMBL/GenBank/DDBJ whole genome shotgun (WGS) entry which is preliminary data.</text>
</comment>
<dbReference type="STRING" id="53345.LIU_12150"/>
<feature type="compositionally biased region" description="Low complexity" evidence="6">
    <location>
        <begin position="130"/>
        <end position="148"/>
    </location>
</feature>
<feature type="compositionally biased region" description="Polar residues" evidence="6">
    <location>
        <begin position="411"/>
        <end position="424"/>
    </location>
</feature>
<reference evidence="9 10" key="1">
    <citation type="submission" date="2015-06" db="EMBL/GenBank/DDBJ databases">
        <title>The Genome Sequence of Enterococcus durans 4EA1.</title>
        <authorList>
            <consortium name="The Broad Institute Genomics Platform"/>
            <consortium name="The Broad Institute Genome Sequencing Center for Infectious Disease"/>
            <person name="Earl A.M."/>
            <person name="Van Tyne D."/>
            <person name="Lebreton F."/>
            <person name="Saavedra J.T."/>
            <person name="Gilmore M.S."/>
            <person name="Manson Mcguire A."/>
            <person name="Clock S."/>
            <person name="Crupain M."/>
            <person name="Rangan U."/>
            <person name="Young S."/>
            <person name="Abouelleil A."/>
            <person name="Cao P."/>
            <person name="Chapman S.B."/>
            <person name="Griggs A."/>
            <person name="Priest M."/>
            <person name="Shea T."/>
            <person name="Wortman J."/>
            <person name="Nusbaum C."/>
            <person name="Birren B."/>
        </authorList>
    </citation>
    <scope>NUCLEOTIDE SEQUENCE [LARGE SCALE GENOMIC DNA]</scope>
    <source>
        <strain evidence="9 10">4EA1</strain>
    </source>
</reference>
<keyword evidence="4 7" id="KW-1133">Transmembrane helix</keyword>
<evidence type="ECO:0000256" key="5">
    <source>
        <dbReference type="ARBA" id="ARBA00023136"/>
    </source>
</evidence>
<dbReference type="PANTHER" id="PTHR30572">
    <property type="entry name" value="MEMBRANE COMPONENT OF TRANSPORTER-RELATED"/>
    <property type="match status" value="1"/>
</dbReference>
<name>A0A367CG50_9ENTE</name>
<proteinExistence type="predicted"/>
<feature type="transmembrane region" description="Helical" evidence="7">
    <location>
        <begin position="373"/>
        <end position="394"/>
    </location>
</feature>
<evidence type="ECO:0000256" key="3">
    <source>
        <dbReference type="ARBA" id="ARBA00022692"/>
    </source>
</evidence>
<evidence type="ECO:0000259" key="8">
    <source>
        <dbReference type="Pfam" id="PF02687"/>
    </source>
</evidence>
<evidence type="ECO:0000256" key="1">
    <source>
        <dbReference type="ARBA" id="ARBA00004651"/>
    </source>
</evidence>